<comment type="caution">
    <text evidence="1">The sequence shown here is derived from an EMBL/GenBank/DDBJ whole genome shotgun (WGS) entry which is preliminary data.</text>
</comment>
<dbReference type="RefSeq" id="WP_015604860.1">
    <property type="nucleotide sequence ID" value="NZ_BJYQ01000010.1"/>
</dbReference>
<dbReference type="OrthoDB" id="2232750at2"/>
<dbReference type="EMBL" id="BJYQ01000010">
    <property type="protein sequence ID" value="GEN96297.1"/>
    <property type="molecule type" value="Genomic_DNA"/>
</dbReference>
<protein>
    <submittedName>
        <fullName evidence="1">Uncharacterized protein</fullName>
    </submittedName>
</protein>
<evidence type="ECO:0000313" key="2">
    <source>
        <dbReference type="Proteomes" id="UP000321868"/>
    </source>
</evidence>
<organism evidence="1 2">
    <name type="scientific">Streptococcus cristatus</name>
    <dbReference type="NCBI Taxonomy" id="45634"/>
    <lineage>
        <taxon>Bacteria</taxon>
        <taxon>Bacillati</taxon>
        <taxon>Bacillota</taxon>
        <taxon>Bacilli</taxon>
        <taxon>Lactobacillales</taxon>
        <taxon>Streptococcaceae</taxon>
        <taxon>Streptococcus</taxon>
    </lineage>
</organism>
<evidence type="ECO:0000313" key="1">
    <source>
        <dbReference type="EMBL" id="GEN96297.1"/>
    </source>
</evidence>
<proteinExistence type="predicted"/>
<gene>
    <name evidence="1" type="ORF">SOL01_01710</name>
</gene>
<dbReference type="Proteomes" id="UP000321868">
    <property type="component" value="Unassembled WGS sequence"/>
</dbReference>
<accession>A0A512A9E3</accession>
<sequence length="189" mass="22470">MDIFDAYGFQNQVENVAKEGNLKESLKLLGIVYFDGSLEKGNENIIVFEFSKSRTMAIEVRLMEKKIRFWGWRGDRLKGDYFWKYVFENYEELWYRILNLLIAEYFSPAECISCEIVATVKSDLLCHWLEGTEDTEDTEDDTLYVGRLLLFGFVPLWKVKHTKKEWEEIALIESLKNKIVKYQFEEDIK</sequence>
<name>A0A512A9E3_STRCR</name>
<dbReference type="AlphaFoldDB" id="A0A512A9E3"/>
<reference evidence="1 2" key="1">
    <citation type="submission" date="2019-07" db="EMBL/GenBank/DDBJ databases">
        <title>Whole genome shotgun sequence of Streptococcus oligofermentans NBRC 106105.</title>
        <authorList>
            <person name="Hosoyama A."/>
            <person name="Uohara A."/>
            <person name="Ohji S."/>
            <person name="Ichikawa N."/>
        </authorList>
    </citation>
    <scope>NUCLEOTIDE SEQUENCE [LARGE SCALE GENOMIC DNA]</scope>
    <source>
        <strain evidence="1 2">NBRC 106105</strain>
    </source>
</reference>